<gene>
    <name evidence="3" type="ORF">Vafri_9885</name>
</gene>
<keyword evidence="2" id="KW-0732">Signal</keyword>
<evidence type="ECO:0000256" key="1">
    <source>
        <dbReference type="SAM" id="MobiDB-lite"/>
    </source>
</evidence>
<dbReference type="EMBL" id="BNCO01000017">
    <property type="protein sequence ID" value="GIL54341.1"/>
    <property type="molecule type" value="Genomic_DNA"/>
</dbReference>
<dbReference type="AlphaFoldDB" id="A0A8J4B5Z3"/>
<protein>
    <submittedName>
        <fullName evidence="3">Uncharacterized protein</fullName>
    </submittedName>
</protein>
<reference evidence="3" key="1">
    <citation type="journal article" date="2021" name="Proc. Natl. Acad. Sci. U.S.A.">
        <title>Three genomes in the algal genus Volvox reveal the fate of a haploid sex-determining region after a transition to homothallism.</title>
        <authorList>
            <person name="Yamamoto K."/>
            <person name="Hamaji T."/>
            <person name="Kawai-Toyooka H."/>
            <person name="Matsuzaki R."/>
            <person name="Takahashi F."/>
            <person name="Nishimura Y."/>
            <person name="Kawachi M."/>
            <person name="Noguchi H."/>
            <person name="Minakuchi Y."/>
            <person name="Umen J.G."/>
            <person name="Toyoda A."/>
            <person name="Nozaki H."/>
        </authorList>
    </citation>
    <scope>NUCLEOTIDE SEQUENCE</scope>
    <source>
        <strain evidence="3">NIES-3780</strain>
    </source>
</reference>
<feature type="signal peptide" evidence="2">
    <location>
        <begin position="1"/>
        <end position="20"/>
    </location>
</feature>
<comment type="caution">
    <text evidence="3">The sequence shown here is derived from an EMBL/GenBank/DDBJ whole genome shotgun (WGS) entry which is preliminary data.</text>
</comment>
<dbReference type="Proteomes" id="UP000747399">
    <property type="component" value="Unassembled WGS sequence"/>
</dbReference>
<evidence type="ECO:0000256" key="2">
    <source>
        <dbReference type="SAM" id="SignalP"/>
    </source>
</evidence>
<feature type="chain" id="PRO_5035214688" evidence="2">
    <location>
        <begin position="21"/>
        <end position="243"/>
    </location>
</feature>
<name>A0A8J4B5Z3_9CHLO</name>
<proteinExistence type="predicted"/>
<sequence>MVGHFVLHIVTLAPSCLVKGMDLRSLPTRYRLWHTGQRPRCAPWRCIPKDKLGSVPEHGQQEPRAEGNGSGGRPPGSRPRGGIRLDGSNNGGDPYHPPGQPVGPGWSTFREILAIPGVPICIGLLGIAFGLCNVGASLGVPCKQFGSDLAQMTFPEDKTRGLAGAASVVGAEASAYLAQTTFPEDKTRGLAGAASIVGAEASVNGGKALNDAMWKVVLGACILGGSYIAGKKIEQGGGKKKDE</sequence>
<evidence type="ECO:0000313" key="4">
    <source>
        <dbReference type="Proteomes" id="UP000747399"/>
    </source>
</evidence>
<organism evidence="3 4">
    <name type="scientific">Volvox africanus</name>
    <dbReference type="NCBI Taxonomy" id="51714"/>
    <lineage>
        <taxon>Eukaryota</taxon>
        <taxon>Viridiplantae</taxon>
        <taxon>Chlorophyta</taxon>
        <taxon>core chlorophytes</taxon>
        <taxon>Chlorophyceae</taxon>
        <taxon>CS clade</taxon>
        <taxon>Chlamydomonadales</taxon>
        <taxon>Volvocaceae</taxon>
        <taxon>Volvox</taxon>
    </lineage>
</organism>
<accession>A0A8J4B5Z3</accession>
<keyword evidence="4" id="KW-1185">Reference proteome</keyword>
<feature type="region of interest" description="Disordered" evidence="1">
    <location>
        <begin position="52"/>
        <end position="103"/>
    </location>
</feature>
<evidence type="ECO:0000313" key="3">
    <source>
        <dbReference type="EMBL" id="GIL54341.1"/>
    </source>
</evidence>